<reference evidence="12" key="1">
    <citation type="submission" date="2018-05" db="EMBL/GenBank/DDBJ databases">
        <authorList>
            <person name="Lanie J.A."/>
            <person name="Ng W.-L."/>
            <person name="Kazmierczak K.M."/>
            <person name="Andrzejewski T.M."/>
            <person name="Davidsen T.M."/>
            <person name="Wayne K.J."/>
            <person name="Tettelin H."/>
            <person name="Glass J.I."/>
            <person name="Rusch D."/>
            <person name="Podicherti R."/>
            <person name="Tsui H.-C.T."/>
            <person name="Winkler M.E."/>
        </authorList>
    </citation>
    <scope>NUCLEOTIDE SEQUENCE</scope>
</reference>
<evidence type="ECO:0000256" key="10">
    <source>
        <dbReference type="ARBA" id="ARBA00022840"/>
    </source>
</evidence>
<dbReference type="GO" id="GO:0009398">
    <property type="term" value="P:FMN biosynthetic process"/>
    <property type="evidence" value="ECO:0007669"/>
    <property type="project" value="TreeGrafter"/>
</dbReference>
<feature type="domain" description="FAD synthetase" evidence="11">
    <location>
        <begin position="19"/>
        <end position="168"/>
    </location>
</feature>
<dbReference type="Gene3D" id="3.40.50.620">
    <property type="entry name" value="HUPs"/>
    <property type="match status" value="1"/>
</dbReference>
<keyword evidence="5" id="KW-0288">FMN</keyword>
<dbReference type="NCBIfam" id="TIGR00125">
    <property type="entry name" value="cyt_tran_rel"/>
    <property type="match status" value="1"/>
</dbReference>
<dbReference type="PANTHER" id="PTHR22749">
    <property type="entry name" value="RIBOFLAVIN KINASE/FMN ADENYLYLTRANSFERASE"/>
    <property type="match status" value="1"/>
</dbReference>
<protein>
    <recommendedName>
        <fullName evidence="3">FAD synthase</fullName>
        <ecNumber evidence="3">2.7.7.2</ecNumber>
    </recommendedName>
</protein>
<evidence type="ECO:0000256" key="6">
    <source>
        <dbReference type="ARBA" id="ARBA00022679"/>
    </source>
</evidence>
<evidence type="ECO:0000256" key="7">
    <source>
        <dbReference type="ARBA" id="ARBA00022695"/>
    </source>
</evidence>
<dbReference type="GO" id="GO:0008531">
    <property type="term" value="F:riboflavin kinase activity"/>
    <property type="evidence" value="ECO:0007669"/>
    <property type="project" value="TreeGrafter"/>
</dbReference>
<comment type="similarity">
    <text evidence="2">Belongs to the RibF family.</text>
</comment>
<keyword evidence="9" id="KW-0274">FAD</keyword>
<evidence type="ECO:0000256" key="4">
    <source>
        <dbReference type="ARBA" id="ARBA00022630"/>
    </source>
</evidence>
<keyword evidence="4" id="KW-0285">Flavoprotein</keyword>
<evidence type="ECO:0000256" key="3">
    <source>
        <dbReference type="ARBA" id="ARBA00012393"/>
    </source>
</evidence>
<feature type="non-terminal residue" evidence="12">
    <location>
        <position position="197"/>
    </location>
</feature>
<keyword evidence="7" id="KW-0548">Nucleotidyltransferase</keyword>
<accession>A0A383F1G9</accession>
<keyword evidence="6" id="KW-0808">Transferase</keyword>
<dbReference type="GO" id="GO:0009231">
    <property type="term" value="P:riboflavin biosynthetic process"/>
    <property type="evidence" value="ECO:0007669"/>
    <property type="project" value="InterPro"/>
</dbReference>
<dbReference type="InterPro" id="IPR023468">
    <property type="entry name" value="Riboflavin_kinase"/>
</dbReference>
<dbReference type="Pfam" id="PF06574">
    <property type="entry name" value="FAD_syn"/>
    <property type="match status" value="1"/>
</dbReference>
<dbReference type="UniPathway" id="UPA00277">
    <property type="reaction ID" value="UER00407"/>
</dbReference>
<dbReference type="PANTHER" id="PTHR22749:SF6">
    <property type="entry name" value="RIBOFLAVIN KINASE"/>
    <property type="match status" value="1"/>
</dbReference>
<dbReference type="InterPro" id="IPR004821">
    <property type="entry name" value="Cyt_trans-like"/>
</dbReference>
<proteinExistence type="inferred from homology"/>
<organism evidence="12">
    <name type="scientific">marine metagenome</name>
    <dbReference type="NCBI Taxonomy" id="408172"/>
    <lineage>
        <taxon>unclassified sequences</taxon>
        <taxon>metagenomes</taxon>
        <taxon>ecological metagenomes</taxon>
    </lineage>
</organism>
<name>A0A383F1G9_9ZZZZ</name>
<dbReference type="EMBL" id="UINC01230397">
    <property type="protein sequence ID" value="SVE62513.1"/>
    <property type="molecule type" value="Genomic_DNA"/>
</dbReference>
<keyword evidence="8" id="KW-0547">Nucleotide-binding</keyword>
<dbReference type="GO" id="GO:0006747">
    <property type="term" value="P:FAD biosynthetic process"/>
    <property type="evidence" value="ECO:0007669"/>
    <property type="project" value="UniProtKB-UniPathway"/>
</dbReference>
<sequence>VHPNIPLDKQLKEQGVFIEKSVISIGTFDGVHLGHQALLNTLSAVAKKNNAPSIAIVFKNSPRSIINKDKNVNYLCPLEERVRLIKSYVDHVILIEFNRSIRNLSSTEFLNILRNHIGATSLVAGENARIGYDQKQIKELVTDHETNCAIEIIPIQIKLYKSTRYSSSNIRSAITKGQFLETKDLLGRYYKLEGQVV</sequence>
<dbReference type="GO" id="GO:0005524">
    <property type="term" value="F:ATP binding"/>
    <property type="evidence" value="ECO:0007669"/>
    <property type="project" value="UniProtKB-KW"/>
</dbReference>
<evidence type="ECO:0000259" key="11">
    <source>
        <dbReference type="Pfam" id="PF06574"/>
    </source>
</evidence>
<comment type="pathway">
    <text evidence="1">Cofactor biosynthesis; FAD biosynthesis; FAD from FMN: step 1/1.</text>
</comment>
<evidence type="ECO:0000313" key="12">
    <source>
        <dbReference type="EMBL" id="SVE62513.1"/>
    </source>
</evidence>
<evidence type="ECO:0000256" key="5">
    <source>
        <dbReference type="ARBA" id="ARBA00022643"/>
    </source>
</evidence>
<dbReference type="SUPFAM" id="SSF52374">
    <property type="entry name" value="Nucleotidylyl transferase"/>
    <property type="match status" value="1"/>
</dbReference>
<dbReference type="EC" id="2.7.7.2" evidence="3"/>
<dbReference type="GO" id="GO:0003919">
    <property type="term" value="F:FMN adenylyltransferase activity"/>
    <property type="evidence" value="ECO:0007669"/>
    <property type="project" value="UniProtKB-EC"/>
</dbReference>
<dbReference type="InterPro" id="IPR014729">
    <property type="entry name" value="Rossmann-like_a/b/a_fold"/>
</dbReference>
<evidence type="ECO:0000256" key="8">
    <source>
        <dbReference type="ARBA" id="ARBA00022741"/>
    </source>
</evidence>
<gene>
    <name evidence="12" type="ORF">METZ01_LOCUS515367</name>
</gene>
<dbReference type="AlphaFoldDB" id="A0A383F1G9"/>
<dbReference type="InterPro" id="IPR015864">
    <property type="entry name" value="FAD_synthase"/>
</dbReference>
<feature type="non-terminal residue" evidence="12">
    <location>
        <position position="1"/>
    </location>
</feature>
<keyword evidence="10" id="KW-0067">ATP-binding</keyword>
<evidence type="ECO:0000256" key="1">
    <source>
        <dbReference type="ARBA" id="ARBA00004726"/>
    </source>
</evidence>
<dbReference type="CDD" id="cd02064">
    <property type="entry name" value="FAD_synthetase_N"/>
    <property type="match status" value="1"/>
</dbReference>
<evidence type="ECO:0000256" key="2">
    <source>
        <dbReference type="ARBA" id="ARBA00010214"/>
    </source>
</evidence>
<evidence type="ECO:0000256" key="9">
    <source>
        <dbReference type="ARBA" id="ARBA00022827"/>
    </source>
</evidence>